<dbReference type="Proteomes" id="UP001207626">
    <property type="component" value="Unassembled WGS sequence"/>
</dbReference>
<keyword evidence="2" id="KW-1185">Reference proteome</keyword>
<sequence>MKELRKAIGTLEKLQDNTTGVTAPAALADLSWFLLHDLQDVLDGLKQVESEMAAVGAATNSND</sequence>
<gene>
    <name evidence="1" type="ORF">M5X09_17130</name>
</gene>
<comment type="caution">
    <text evidence="1">The sequence shown here is derived from an EMBL/GenBank/DDBJ whole genome shotgun (WGS) entry which is preliminary data.</text>
</comment>
<dbReference type="EMBL" id="JAMDLW010000023">
    <property type="protein sequence ID" value="MCY9521368.1"/>
    <property type="molecule type" value="Genomic_DNA"/>
</dbReference>
<reference evidence="1 2" key="1">
    <citation type="submission" date="2022-05" db="EMBL/GenBank/DDBJ databases">
        <title>Genome Sequencing of Bee-Associated Microbes.</title>
        <authorList>
            <person name="Dunlap C."/>
        </authorList>
    </citation>
    <scope>NUCLEOTIDE SEQUENCE [LARGE SCALE GENOMIC DNA]</scope>
    <source>
        <strain evidence="1 2">NRRL NRS-1438</strain>
    </source>
</reference>
<proteinExistence type="predicted"/>
<organism evidence="1 2">
    <name type="scientific">Paenibacillus apiarius</name>
    <dbReference type="NCBI Taxonomy" id="46240"/>
    <lineage>
        <taxon>Bacteria</taxon>
        <taxon>Bacillati</taxon>
        <taxon>Bacillota</taxon>
        <taxon>Bacilli</taxon>
        <taxon>Bacillales</taxon>
        <taxon>Paenibacillaceae</taxon>
        <taxon>Paenibacillus</taxon>
    </lineage>
</organism>
<evidence type="ECO:0000313" key="2">
    <source>
        <dbReference type="Proteomes" id="UP001207626"/>
    </source>
</evidence>
<evidence type="ECO:0000313" key="1">
    <source>
        <dbReference type="EMBL" id="MCY9521368.1"/>
    </source>
</evidence>
<dbReference type="RefSeq" id="WP_268601406.1">
    <property type="nucleotide sequence ID" value="NZ_JAMDLV010000006.1"/>
</dbReference>
<name>A0ABT4DZ62_9BACL</name>
<accession>A0ABT4DZ62</accession>
<protein>
    <submittedName>
        <fullName evidence="1">Uncharacterized protein</fullName>
    </submittedName>
</protein>